<dbReference type="InterPro" id="IPR019049">
    <property type="entry name" value="Nucleoporin_prot_Ndc1/Nup"/>
</dbReference>
<protein>
    <submittedName>
        <fullName evidence="15">Nucleoporin protein Ndc1-Nup</fullName>
    </submittedName>
</protein>
<keyword evidence="8" id="KW-1133">Transmembrane helix</keyword>
<dbReference type="GO" id="GO:0070762">
    <property type="term" value="C:nuclear pore transmembrane ring"/>
    <property type="evidence" value="ECO:0007669"/>
    <property type="project" value="TreeGrafter"/>
</dbReference>
<comment type="caution">
    <text evidence="15">The sequence shown here is derived from an EMBL/GenBank/DDBJ whole genome shotgun (WGS) entry which is preliminary data.</text>
</comment>
<sequence length="385" mass="40948">MTTPPPPPTIYTHLAYAELLHLAAAPASDAVALKARAEAFDVEGAVWGRLVREALILLGREYAVLVSRGAPVGATPSISASASAAASPSAFAGMGTGSTPNASPSPSVLVPTLTPLKKNIFAPKTPASPGARVGTAIEGLIAATASPAPPPPAHAHAPPKHEQLQKHTPQVKWQLRPLLEAVLPMVPALPVPGWVKVALESAGEVLEAVGRAGLPAAWTRKRKGREAAGWVPRREVCVEVVGVLTHLTCASLTEDRFGVVQRDIPRILEALLAFLAEVETAQAALRPKPAEMPEAEKEVLAFLGEVEKKMEGEEGQKKAEERALQKEREREEAIHLEEARTVLGEVGDALKDGVARITRTFGDKLRAFRFPPRTAARLQGFLEYA</sequence>
<keyword evidence="11" id="KW-0472">Membrane</keyword>
<keyword evidence="16" id="KW-1185">Reference proteome</keyword>
<dbReference type="EMBL" id="JARIHO010000022">
    <property type="protein sequence ID" value="KAJ7344048.1"/>
    <property type="molecule type" value="Genomic_DNA"/>
</dbReference>
<dbReference type="Pfam" id="PF09531">
    <property type="entry name" value="Ndc1_Nup"/>
    <property type="match status" value="1"/>
</dbReference>
<evidence type="ECO:0000256" key="7">
    <source>
        <dbReference type="ARBA" id="ARBA00022927"/>
    </source>
</evidence>
<dbReference type="GO" id="GO:0005816">
    <property type="term" value="C:spindle pole body"/>
    <property type="evidence" value="ECO:0007669"/>
    <property type="project" value="TreeGrafter"/>
</dbReference>
<evidence type="ECO:0000256" key="14">
    <source>
        <dbReference type="SAM" id="MobiDB-lite"/>
    </source>
</evidence>
<keyword evidence="4" id="KW-0813">Transport</keyword>
<evidence type="ECO:0000313" key="16">
    <source>
        <dbReference type="Proteomes" id="UP001218218"/>
    </source>
</evidence>
<keyword evidence="12" id="KW-0539">Nucleus</keyword>
<dbReference type="GO" id="GO:0051028">
    <property type="term" value="P:mRNA transport"/>
    <property type="evidence" value="ECO:0007669"/>
    <property type="project" value="UniProtKB-KW"/>
</dbReference>
<keyword evidence="6" id="KW-0509">mRNA transport</keyword>
<evidence type="ECO:0000256" key="8">
    <source>
        <dbReference type="ARBA" id="ARBA00022989"/>
    </source>
</evidence>
<evidence type="ECO:0000256" key="9">
    <source>
        <dbReference type="ARBA" id="ARBA00023010"/>
    </source>
</evidence>
<dbReference type="PANTHER" id="PTHR13269:SF6">
    <property type="entry name" value="NUCLEOPORIN NDC1"/>
    <property type="match status" value="1"/>
</dbReference>
<feature type="region of interest" description="Disordered" evidence="14">
    <location>
        <begin position="147"/>
        <end position="167"/>
    </location>
</feature>
<evidence type="ECO:0000256" key="2">
    <source>
        <dbReference type="ARBA" id="ARBA00004567"/>
    </source>
</evidence>
<evidence type="ECO:0000256" key="4">
    <source>
        <dbReference type="ARBA" id="ARBA00022448"/>
    </source>
</evidence>
<dbReference type="GO" id="GO:0070631">
    <property type="term" value="P:spindle pole body localization"/>
    <property type="evidence" value="ECO:0007669"/>
    <property type="project" value="TreeGrafter"/>
</dbReference>
<dbReference type="GO" id="GO:0031965">
    <property type="term" value="C:nuclear membrane"/>
    <property type="evidence" value="ECO:0007669"/>
    <property type="project" value="UniProtKB-SubCell"/>
</dbReference>
<proteinExistence type="inferred from homology"/>
<evidence type="ECO:0000256" key="13">
    <source>
        <dbReference type="SAM" id="Coils"/>
    </source>
</evidence>
<organism evidence="15 16">
    <name type="scientific">Mycena albidolilacea</name>
    <dbReference type="NCBI Taxonomy" id="1033008"/>
    <lineage>
        <taxon>Eukaryota</taxon>
        <taxon>Fungi</taxon>
        <taxon>Dikarya</taxon>
        <taxon>Basidiomycota</taxon>
        <taxon>Agaricomycotina</taxon>
        <taxon>Agaricomycetes</taxon>
        <taxon>Agaricomycetidae</taxon>
        <taxon>Agaricales</taxon>
        <taxon>Marasmiineae</taxon>
        <taxon>Mycenaceae</taxon>
        <taxon>Mycena</taxon>
    </lineage>
</organism>
<evidence type="ECO:0000256" key="5">
    <source>
        <dbReference type="ARBA" id="ARBA00022692"/>
    </source>
</evidence>
<keyword evidence="10" id="KW-0906">Nuclear pore complex</keyword>
<feature type="coiled-coil region" evidence="13">
    <location>
        <begin position="303"/>
        <end position="336"/>
    </location>
</feature>
<evidence type="ECO:0000256" key="6">
    <source>
        <dbReference type="ARBA" id="ARBA00022816"/>
    </source>
</evidence>
<keyword evidence="7" id="KW-0653">Protein transport</keyword>
<gene>
    <name evidence="15" type="ORF">DFH08DRAFT_216981</name>
</gene>
<keyword evidence="13" id="KW-0175">Coiled coil</keyword>
<name>A0AAD7EPM4_9AGAR</name>
<evidence type="ECO:0000256" key="1">
    <source>
        <dbReference type="ARBA" id="ARBA00004232"/>
    </source>
</evidence>
<evidence type="ECO:0000256" key="3">
    <source>
        <dbReference type="ARBA" id="ARBA00005760"/>
    </source>
</evidence>
<evidence type="ECO:0000256" key="10">
    <source>
        <dbReference type="ARBA" id="ARBA00023132"/>
    </source>
</evidence>
<comment type="subcellular location">
    <subcellularLocation>
        <location evidence="1">Nucleus membrane</location>
        <topology evidence="1">Multi-pass membrane protein</topology>
    </subcellularLocation>
    <subcellularLocation>
        <location evidence="2">Nucleus</location>
        <location evidence="2">Nuclear pore complex</location>
    </subcellularLocation>
</comment>
<keyword evidence="5" id="KW-0812">Transmembrane</keyword>
<evidence type="ECO:0000256" key="11">
    <source>
        <dbReference type="ARBA" id="ARBA00023136"/>
    </source>
</evidence>
<dbReference type="GO" id="GO:0006999">
    <property type="term" value="P:nuclear pore organization"/>
    <property type="evidence" value="ECO:0007669"/>
    <property type="project" value="TreeGrafter"/>
</dbReference>
<keyword evidence="9" id="KW-0811">Translocation</keyword>
<dbReference type="AlphaFoldDB" id="A0AAD7EPM4"/>
<dbReference type="Proteomes" id="UP001218218">
    <property type="component" value="Unassembled WGS sequence"/>
</dbReference>
<reference evidence="15" key="1">
    <citation type="submission" date="2023-03" db="EMBL/GenBank/DDBJ databases">
        <title>Massive genome expansion in bonnet fungi (Mycena s.s.) driven by repeated elements and novel gene families across ecological guilds.</title>
        <authorList>
            <consortium name="Lawrence Berkeley National Laboratory"/>
            <person name="Harder C.B."/>
            <person name="Miyauchi S."/>
            <person name="Viragh M."/>
            <person name="Kuo A."/>
            <person name="Thoen E."/>
            <person name="Andreopoulos B."/>
            <person name="Lu D."/>
            <person name="Skrede I."/>
            <person name="Drula E."/>
            <person name="Henrissat B."/>
            <person name="Morin E."/>
            <person name="Kohler A."/>
            <person name="Barry K."/>
            <person name="LaButti K."/>
            <person name="Morin E."/>
            <person name="Salamov A."/>
            <person name="Lipzen A."/>
            <person name="Mereny Z."/>
            <person name="Hegedus B."/>
            <person name="Baldrian P."/>
            <person name="Stursova M."/>
            <person name="Weitz H."/>
            <person name="Taylor A."/>
            <person name="Grigoriev I.V."/>
            <person name="Nagy L.G."/>
            <person name="Martin F."/>
            <person name="Kauserud H."/>
        </authorList>
    </citation>
    <scope>NUCLEOTIDE SEQUENCE</scope>
    <source>
        <strain evidence="15">CBHHK002</strain>
    </source>
</reference>
<comment type="similarity">
    <text evidence="3">Belongs to the NDC1 family.</text>
</comment>
<accession>A0AAD7EPM4</accession>
<dbReference type="GO" id="GO:0015031">
    <property type="term" value="P:protein transport"/>
    <property type="evidence" value="ECO:0007669"/>
    <property type="project" value="UniProtKB-KW"/>
</dbReference>
<dbReference type="PANTHER" id="PTHR13269">
    <property type="entry name" value="NUCLEOPORIN NDC1"/>
    <property type="match status" value="1"/>
</dbReference>
<evidence type="ECO:0000256" key="12">
    <source>
        <dbReference type="ARBA" id="ARBA00023242"/>
    </source>
</evidence>
<dbReference type="GO" id="GO:0030674">
    <property type="term" value="F:protein-macromolecule adaptor activity"/>
    <property type="evidence" value="ECO:0007669"/>
    <property type="project" value="TreeGrafter"/>
</dbReference>
<evidence type="ECO:0000313" key="15">
    <source>
        <dbReference type="EMBL" id="KAJ7344048.1"/>
    </source>
</evidence>